<dbReference type="EMBL" id="CAJFDI010000002">
    <property type="protein sequence ID" value="CAD5216536.1"/>
    <property type="molecule type" value="Genomic_DNA"/>
</dbReference>
<evidence type="ECO:0000256" key="1">
    <source>
        <dbReference type="ARBA" id="ARBA00000952"/>
    </source>
</evidence>
<dbReference type="Proteomes" id="UP000582659">
    <property type="component" value="Unassembled WGS sequence"/>
</dbReference>
<dbReference type="InterPro" id="IPR002773">
    <property type="entry name" value="Deoxyhypusine_synthase"/>
</dbReference>
<comment type="catalytic activity">
    <reaction evidence="1">
        <text>[eIF5A protein]-L-lysine + spermidine = [eIF5A protein]-deoxyhypusine + propane-1,3-diamine</text>
        <dbReference type="Rhea" id="RHEA:33299"/>
        <dbReference type="Rhea" id="RHEA-COMP:10143"/>
        <dbReference type="Rhea" id="RHEA-COMP:10144"/>
        <dbReference type="ChEBI" id="CHEBI:29969"/>
        <dbReference type="ChEBI" id="CHEBI:57484"/>
        <dbReference type="ChEBI" id="CHEBI:57834"/>
        <dbReference type="ChEBI" id="CHEBI:82657"/>
        <dbReference type="EC" id="2.5.1.46"/>
    </reaction>
</comment>
<dbReference type="EC" id="2.5.1.46" evidence="5"/>
<protein>
    <recommendedName>
        <fullName evidence="5">deoxyhypusine synthase</fullName>
        <ecNumber evidence="5">2.5.1.46</ecNumber>
    </recommendedName>
</protein>
<dbReference type="GO" id="GO:0034038">
    <property type="term" value="F:deoxyhypusine synthase activity"/>
    <property type="evidence" value="ECO:0007669"/>
    <property type="project" value="UniProtKB-EC"/>
</dbReference>
<evidence type="ECO:0000313" key="13">
    <source>
        <dbReference type="WBParaSite" id="BXY_1748900.1"/>
    </source>
</evidence>
<dbReference type="eggNOG" id="KOG2924">
    <property type="taxonomic scope" value="Eukaryota"/>
</dbReference>
<dbReference type="Gene3D" id="3.40.910.10">
    <property type="entry name" value="Deoxyhypusine synthase"/>
    <property type="match status" value="1"/>
</dbReference>
<evidence type="ECO:0000256" key="4">
    <source>
        <dbReference type="ARBA" id="ARBA00009892"/>
    </source>
</evidence>
<evidence type="ECO:0000313" key="12">
    <source>
        <dbReference type="Proteomes" id="UP000659654"/>
    </source>
</evidence>
<dbReference type="WBParaSite" id="BXY_1748900.1">
    <property type="protein sequence ID" value="BXY_1748900.1"/>
    <property type="gene ID" value="BXY_1748900"/>
</dbReference>
<evidence type="ECO:0000256" key="3">
    <source>
        <dbReference type="ARBA" id="ARBA00005041"/>
    </source>
</evidence>
<keyword evidence="8" id="KW-0386">Hypusine biosynthesis</keyword>
<evidence type="ECO:0000256" key="2">
    <source>
        <dbReference type="ARBA" id="ARBA00001911"/>
    </source>
</evidence>
<evidence type="ECO:0000256" key="6">
    <source>
        <dbReference type="ARBA" id="ARBA00022679"/>
    </source>
</evidence>
<sequence length="352" mass="39210">MPEDHDILGAAQSAVLVPSEEPTEDAIPVKGYDFNHGIDYNKILESYLYTGFQATHFGKSVEVINKMIACRRKDFSGFESSFAYPEGRKKTGCTIFLGYTSNLVTSGLRETFRYLAEHNLVDCIVTSAGGIEEDFIKCLKDTYIGDFRLDGAELRKKGLNRAGNLLIPNKNYCEFENWITPILEKMTQEQVNWTPSKIIRRLGLEINNKESIYYWAAVNNIPVFCPALTDGSLGDMIYFFNIKAEKPLRIDIAEDVGHINTMAVKSENTGVVILGGGFVKHHINNANLMRNGSNYAVYINTGQEFDGSDSGATPDEAVSWGKLRHGIEPVKLHSDATLVFPLIVAQTFARSN</sequence>
<dbReference type="AlphaFoldDB" id="A0A1I7SWQ8"/>
<evidence type="ECO:0000313" key="9">
    <source>
        <dbReference type="EMBL" id="CAD5216536.1"/>
    </source>
</evidence>
<dbReference type="SUPFAM" id="SSF52467">
    <property type="entry name" value="DHS-like NAD/FAD-binding domain"/>
    <property type="match status" value="1"/>
</dbReference>
<dbReference type="PANTHER" id="PTHR11703:SF0">
    <property type="entry name" value="DEOXYHYPUSINE SYNTHASE"/>
    <property type="match status" value="1"/>
</dbReference>
<comment type="similarity">
    <text evidence="4">Belongs to the deoxyhypusine synthase family.</text>
</comment>
<evidence type="ECO:0000313" key="10">
    <source>
        <dbReference type="EMBL" id="CAG9099813.1"/>
    </source>
</evidence>
<dbReference type="InterPro" id="IPR036982">
    <property type="entry name" value="Deoxyhypusine_synthase_sf"/>
</dbReference>
<accession>A0A1I7SWQ8</accession>
<dbReference type="Proteomes" id="UP000095284">
    <property type="component" value="Unplaced"/>
</dbReference>
<reference evidence="10" key="2">
    <citation type="submission" date="2020-08" db="EMBL/GenBank/DDBJ databases">
        <authorList>
            <person name="Kikuchi T."/>
        </authorList>
    </citation>
    <scope>NUCLEOTIDE SEQUENCE</scope>
    <source>
        <strain evidence="9">Ka4C1</strain>
    </source>
</reference>
<evidence type="ECO:0000256" key="8">
    <source>
        <dbReference type="ARBA" id="ARBA00023256"/>
    </source>
</evidence>
<keyword evidence="6" id="KW-0808">Transferase</keyword>
<dbReference type="Proteomes" id="UP000659654">
    <property type="component" value="Unassembled WGS sequence"/>
</dbReference>
<dbReference type="InterPro" id="IPR029035">
    <property type="entry name" value="DHS-like_NAD/FAD-binding_dom"/>
</dbReference>
<dbReference type="Pfam" id="PF01916">
    <property type="entry name" value="DS"/>
    <property type="match status" value="1"/>
</dbReference>
<proteinExistence type="inferred from homology"/>
<dbReference type="NCBIfam" id="TIGR00321">
    <property type="entry name" value="dhys"/>
    <property type="match status" value="1"/>
</dbReference>
<evidence type="ECO:0000313" key="11">
    <source>
        <dbReference type="Proteomes" id="UP000095284"/>
    </source>
</evidence>
<dbReference type="PANTHER" id="PTHR11703">
    <property type="entry name" value="DEOXYHYPUSINE SYNTHASE"/>
    <property type="match status" value="1"/>
</dbReference>
<comment type="pathway">
    <text evidence="3">Protein modification; eIF5A hypusination.</text>
</comment>
<keyword evidence="7" id="KW-0520">NAD</keyword>
<dbReference type="OrthoDB" id="294378at2759"/>
<organism evidence="11 13">
    <name type="scientific">Bursaphelenchus xylophilus</name>
    <name type="common">Pinewood nematode worm</name>
    <name type="synonym">Aphelenchoides xylophilus</name>
    <dbReference type="NCBI Taxonomy" id="6326"/>
    <lineage>
        <taxon>Eukaryota</taxon>
        <taxon>Metazoa</taxon>
        <taxon>Ecdysozoa</taxon>
        <taxon>Nematoda</taxon>
        <taxon>Chromadorea</taxon>
        <taxon>Rhabditida</taxon>
        <taxon>Tylenchina</taxon>
        <taxon>Tylenchomorpha</taxon>
        <taxon>Aphelenchoidea</taxon>
        <taxon>Aphelenchoididae</taxon>
        <taxon>Bursaphelenchus</taxon>
    </lineage>
</organism>
<dbReference type="SMR" id="A0A1I7SWQ8"/>
<evidence type="ECO:0000256" key="7">
    <source>
        <dbReference type="ARBA" id="ARBA00023027"/>
    </source>
</evidence>
<evidence type="ECO:0000256" key="5">
    <source>
        <dbReference type="ARBA" id="ARBA00012683"/>
    </source>
</evidence>
<reference evidence="13" key="1">
    <citation type="submission" date="2016-11" db="UniProtKB">
        <authorList>
            <consortium name="WormBaseParasite"/>
        </authorList>
    </citation>
    <scope>IDENTIFICATION</scope>
</reference>
<dbReference type="GO" id="GO:0005737">
    <property type="term" value="C:cytoplasm"/>
    <property type="evidence" value="ECO:0007669"/>
    <property type="project" value="TreeGrafter"/>
</dbReference>
<name>A0A1I7SWQ8_BURXY</name>
<dbReference type="EMBL" id="CAJFCV020000002">
    <property type="protein sequence ID" value="CAG9099813.1"/>
    <property type="molecule type" value="Genomic_DNA"/>
</dbReference>
<gene>
    <name evidence="9" type="ORF">BXYJ_LOCUS4584</name>
</gene>
<dbReference type="FunFam" id="3.40.910.10:FF:000001">
    <property type="entry name" value="Probable deoxyhypusine synthase"/>
    <property type="match status" value="1"/>
</dbReference>
<keyword evidence="12" id="KW-1185">Reference proteome</keyword>
<comment type="cofactor">
    <cofactor evidence="2">
        <name>NAD(+)</name>
        <dbReference type="ChEBI" id="CHEBI:57540"/>
    </cofactor>
</comment>